<accession>A0A1U7IIP0</accession>
<dbReference type="RefSeq" id="WP_073594217.1">
    <property type="nucleotide sequence ID" value="NZ_MRCE01000013.1"/>
</dbReference>
<dbReference type="InterPro" id="IPR009045">
    <property type="entry name" value="Zn_M74/Hedgehog-like"/>
</dbReference>
<gene>
    <name evidence="1" type="ORF">NIES2119_14555</name>
</gene>
<proteinExistence type="predicted"/>
<name>A0A1U7IIP0_9CYAN</name>
<organism evidence="1 2">
    <name type="scientific">[Phormidium ambiguum] IAM M-71</name>
    <dbReference type="NCBI Taxonomy" id="454136"/>
    <lineage>
        <taxon>Bacteria</taxon>
        <taxon>Bacillati</taxon>
        <taxon>Cyanobacteriota</taxon>
        <taxon>Cyanophyceae</taxon>
        <taxon>Oscillatoriophycideae</taxon>
        <taxon>Aerosakkonematales</taxon>
        <taxon>Aerosakkonemataceae</taxon>
        <taxon>Floridanema</taxon>
    </lineage>
</organism>
<comment type="caution">
    <text evidence="1">The sequence shown here is derived from an EMBL/GenBank/DDBJ whole genome shotgun (WGS) entry which is preliminary data.</text>
</comment>
<dbReference type="Proteomes" id="UP000185860">
    <property type="component" value="Unassembled WGS sequence"/>
</dbReference>
<sequence length="214" mass="24758">MRQPQTVKSLENLGRVQLSKSFFMREFLYSEISQIEGIPNIPDDPDLAIAAGKNLCQKVLEPIQDALGRISIRSAYRSCEVNAKGAENKYNCASNEANYAAHIWDRKKDNYMGATACVIVTSFIPYYEKTKDWTALAWWIHDRIDAYANMTFFPNYAAFNISWNENSNYPKYIYSHVENPHTGKSSGYLTQKGWDNFGGKHEEFYREFIQECRK</sequence>
<evidence type="ECO:0000313" key="2">
    <source>
        <dbReference type="Proteomes" id="UP000185860"/>
    </source>
</evidence>
<protein>
    <submittedName>
        <fullName evidence="1">Peptidase M15</fullName>
    </submittedName>
</protein>
<dbReference type="AlphaFoldDB" id="A0A1U7IIP0"/>
<dbReference type="STRING" id="454136.NIES2119_14555"/>
<evidence type="ECO:0000313" key="1">
    <source>
        <dbReference type="EMBL" id="OKH37039.1"/>
    </source>
</evidence>
<dbReference type="OrthoDB" id="7171572at2"/>
<dbReference type="SUPFAM" id="SSF55166">
    <property type="entry name" value="Hedgehog/DD-peptidase"/>
    <property type="match status" value="1"/>
</dbReference>
<reference evidence="1 2" key="1">
    <citation type="submission" date="2016-11" db="EMBL/GenBank/DDBJ databases">
        <title>Draft Genome Sequences of Nine Cyanobacterial Strains from Diverse Habitats.</title>
        <authorList>
            <person name="Zhu T."/>
            <person name="Hou S."/>
            <person name="Lu X."/>
            <person name="Hess W.R."/>
        </authorList>
    </citation>
    <scope>NUCLEOTIDE SEQUENCE [LARGE SCALE GENOMIC DNA]</scope>
    <source>
        <strain evidence="1 2">IAM M-71</strain>
    </source>
</reference>
<dbReference type="EMBL" id="MRCE01000013">
    <property type="protein sequence ID" value="OKH37039.1"/>
    <property type="molecule type" value="Genomic_DNA"/>
</dbReference>